<evidence type="ECO:0000313" key="1">
    <source>
        <dbReference type="EMBL" id="EGC47508.1"/>
    </source>
</evidence>
<dbReference type="Proteomes" id="UP000008142">
    <property type="component" value="Unassembled WGS sequence"/>
</dbReference>
<protein>
    <submittedName>
        <fullName evidence="1">Predicted protein</fullName>
    </submittedName>
</protein>
<dbReference type="EMBL" id="DS990640">
    <property type="protein sequence ID" value="EGC47508.1"/>
    <property type="molecule type" value="Genomic_DNA"/>
</dbReference>
<dbReference type="OMA" id="HMEAPFR"/>
<reference evidence="2" key="1">
    <citation type="submission" date="2008-07" db="EMBL/GenBank/DDBJ databases">
        <title>Annotation of Ajellomyces capsulatus strain H88.</title>
        <authorList>
            <person name="Champion M."/>
            <person name="Cuomo C."/>
            <person name="Ma L.-J."/>
            <person name="Henn M.R."/>
            <person name="Sil A."/>
            <person name="Goldman B."/>
            <person name="Young S.K."/>
            <person name="Kodira C.D."/>
            <person name="Zeng Q."/>
            <person name="Koehrsen M."/>
            <person name="Alvarado L."/>
            <person name="Berlin A."/>
            <person name="Borenstein D."/>
            <person name="Chen Z."/>
            <person name="Engels R."/>
            <person name="Freedman E."/>
            <person name="Gellesch M."/>
            <person name="Goldberg J."/>
            <person name="Griggs A."/>
            <person name="Gujja S."/>
            <person name="Heiman D."/>
            <person name="Hepburn T."/>
            <person name="Howarth C."/>
            <person name="Jen D."/>
            <person name="Larson L."/>
            <person name="Lewis B."/>
            <person name="Mehta T."/>
            <person name="Park D."/>
            <person name="Pearson M."/>
            <person name="Roberts A."/>
            <person name="Saif S."/>
            <person name="Shea T."/>
            <person name="Shenoy N."/>
            <person name="Sisk P."/>
            <person name="Stolte C."/>
            <person name="Sykes S."/>
            <person name="Walk T."/>
            <person name="White J."/>
            <person name="Yandava C."/>
            <person name="Klein B."/>
            <person name="McEwen J.G."/>
            <person name="Puccia R."/>
            <person name="Goldman G.H."/>
            <person name="Felipe M.S."/>
            <person name="Nino-Vega G."/>
            <person name="San-Blas G."/>
            <person name="Taylor J."/>
            <person name="Mendoza L."/>
            <person name="Galagan J."/>
            <person name="Nusbaum C."/>
            <person name="Birren B."/>
        </authorList>
    </citation>
    <scope>NUCLEOTIDE SEQUENCE [LARGE SCALE GENOMIC DNA]</scope>
    <source>
        <strain evidence="2">H88</strain>
    </source>
</reference>
<accession>F0UN41</accession>
<organism evidence="2">
    <name type="scientific">Ajellomyces capsulatus (strain H88)</name>
    <name type="common">Darling's disease fungus</name>
    <name type="synonym">Histoplasma capsulatum</name>
    <dbReference type="NCBI Taxonomy" id="544711"/>
    <lineage>
        <taxon>Eukaryota</taxon>
        <taxon>Fungi</taxon>
        <taxon>Dikarya</taxon>
        <taxon>Ascomycota</taxon>
        <taxon>Pezizomycotina</taxon>
        <taxon>Eurotiomycetes</taxon>
        <taxon>Eurotiomycetidae</taxon>
        <taxon>Onygenales</taxon>
        <taxon>Ajellomycetaceae</taxon>
        <taxon>Histoplasma</taxon>
    </lineage>
</organism>
<name>F0UN41_AJEC8</name>
<evidence type="ECO:0000313" key="2">
    <source>
        <dbReference type="Proteomes" id="UP000008142"/>
    </source>
</evidence>
<proteinExistence type="predicted"/>
<sequence>MIYDLPYSTLSHGFHIAETRCSCALVHVWLSTDVKTPHLHRLLAESSLLLSTLSAATRHSHTSSPSSIAPQVLCPAPPHRLRQSEGDILGSDRVFKSAPCASCLWNLIKTSYFQASGLVLVPTSWSPRTISQPARLIRMMVFTNGYHMEAPFRLTFLNRSTLPLDI</sequence>
<dbReference type="AlphaFoldDB" id="F0UN41"/>
<dbReference type="HOGENOM" id="CLU_1610280_0_0_1"/>
<gene>
    <name evidence="1" type="ORF">HCEG_06723</name>
</gene>